<evidence type="ECO:0000256" key="13">
    <source>
        <dbReference type="ARBA" id="ARBA00023136"/>
    </source>
</evidence>
<dbReference type="SUPFAM" id="SSF55874">
    <property type="entry name" value="ATPase domain of HSP90 chaperone/DNA topoisomerase II/histidine kinase"/>
    <property type="match status" value="1"/>
</dbReference>
<keyword evidence="7 14" id="KW-0812">Transmembrane</keyword>
<dbReference type="Pfam" id="PF00512">
    <property type="entry name" value="HisKA"/>
    <property type="match status" value="1"/>
</dbReference>
<name>A0ABP6ZXC6_9ACTN</name>
<dbReference type="PANTHER" id="PTHR45569:SF1">
    <property type="entry name" value="SENSOR PROTEIN KDPD"/>
    <property type="match status" value="1"/>
</dbReference>
<dbReference type="InterPro" id="IPR005467">
    <property type="entry name" value="His_kinase_dom"/>
</dbReference>
<dbReference type="InterPro" id="IPR003661">
    <property type="entry name" value="HisK_dim/P_dom"/>
</dbReference>
<evidence type="ECO:0000256" key="1">
    <source>
        <dbReference type="ARBA" id="ARBA00000085"/>
    </source>
</evidence>
<dbReference type="InterPro" id="IPR052023">
    <property type="entry name" value="Histidine_kinase_KdpD"/>
</dbReference>
<sequence>MAGRLRVHLGAAPGVGKTYKMLEEGQRRRERGTDVVIGYVETHGREQTEAMIGDLEVLPRRTVTYRGATFTEMDVDAVIARAPEVVLVDELAHTNVPGSRNTKRWQDIEELLDAGLTVMTTVNVQHLESINDIVRQITGVPQRESVPDEVVRRADTIELVDMAPEAIRRRMAHGNIYGAEKIDAALGNYFRVGNLTALRELALLWLADKVDDELESYRASQGISDTWEARERVVVALTGGPEGETLIRRAARLASRSRGADLLAVHVARNDGLSGGSHAHLVAQRTLTEDLGGTYHQVVGNDVPKALLDFARGVNATELVLGVSRRGRLSGLLSPGVGVTTTNGAGTIDVHLVTHSQAHQGRVVPKAESALSRNRRLAGLLVATLGLALLTALLTQLRGQVSLGSDLLLYLAAVVIVALVGGLWPALIGAVAGSILLNYFFAPPFHTITIATRENVLALAVFLVVAVAVSATVDRAARRTREAASARAEAETLSTLAGSVLRGAQPLPALLDQVRETFRFNGATLLQRTPDSGPSPDLQHDPGAWQVVASVGRPLSTPGEGDAEVLVDEEISLVLCGHPLAAEDRRVVQAFAAQAVVAMRQQQLREQAAAAGPLAEVDRMRTALLSAVSHDLRTPLASAKAAVGGLRTPGIRFSDDDQEELLASVEESLDRLTRLVDNLLDMSRLQAGALAMHPEPTSIAETVAMALDELGPDGREIAVHLPEEFLEVTGDPVLIERVLVNLLRNALRHSPAGSPPMIVVSAHAGEVETRVIDRGPGIPTELWDDVFLPFQRLGDRDNGTGVGLGLALSRGLTEAMGGRLTPDTTPGGGLTMIMTLVQVTAP</sequence>
<dbReference type="InterPro" id="IPR036890">
    <property type="entry name" value="HATPase_C_sf"/>
</dbReference>
<evidence type="ECO:0000256" key="5">
    <source>
        <dbReference type="ARBA" id="ARBA00022553"/>
    </source>
</evidence>
<dbReference type="Pfam" id="PF02518">
    <property type="entry name" value="HATPase_c"/>
    <property type="match status" value="1"/>
</dbReference>
<evidence type="ECO:0000256" key="6">
    <source>
        <dbReference type="ARBA" id="ARBA00022679"/>
    </source>
</evidence>
<accession>A0ABP6ZXC6</accession>
<dbReference type="InterPro" id="IPR027417">
    <property type="entry name" value="P-loop_NTPase"/>
</dbReference>
<keyword evidence="5" id="KW-0597">Phosphoprotein</keyword>
<keyword evidence="10" id="KW-0067">ATP-binding</keyword>
<keyword evidence="17" id="KW-1185">Reference proteome</keyword>
<dbReference type="InterPro" id="IPR014729">
    <property type="entry name" value="Rossmann-like_a/b/a_fold"/>
</dbReference>
<protein>
    <recommendedName>
        <fullName evidence="4">histidine kinase</fullName>
        <ecNumber evidence="4">2.7.13.3</ecNumber>
    </recommendedName>
</protein>
<dbReference type="InterPro" id="IPR003594">
    <property type="entry name" value="HATPase_dom"/>
</dbReference>
<gene>
    <name evidence="16" type="ORF">GCM10022223_40230</name>
</gene>
<dbReference type="Pfam" id="PF13493">
    <property type="entry name" value="DUF4118"/>
    <property type="match status" value="1"/>
</dbReference>
<dbReference type="InterPro" id="IPR004358">
    <property type="entry name" value="Sig_transdc_His_kin-like_C"/>
</dbReference>
<dbReference type="PRINTS" id="PR00344">
    <property type="entry name" value="BCTRLSENSOR"/>
</dbReference>
<evidence type="ECO:0000256" key="8">
    <source>
        <dbReference type="ARBA" id="ARBA00022741"/>
    </source>
</evidence>
<dbReference type="Gene3D" id="3.30.565.10">
    <property type="entry name" value="Histidine kinase-like ATPase, C-terminal domain"/>
    <property type="match status" value="1"/>
</dbReference>
<dbReference type="InterPro" id="IPR003852">
    <property type="entry name" value="Sig_transdc_His_kinase_KdpD_N"/>
</dbReference>
<dbReference type="Pfam" id="PF00582">
    <property type="entry name" value="Usp"/>
    <property type="match status" value="1"/>
</dbReference>
<evidence type="ECO:0000256" key="12">
    <source>
        <dbReference type="ARBA" id="ARBA00023012"/>
    </source>
</evidence>
<organism evidence="16 17">
    <name type="scientific">Kineosporia mesophila</name>
    <dbReference type="NCBI Taxonomy" id="566012"/>
    <lineage>
        <taxon>Bacteria</taxon>
        <taxon>Bacillati</taxon>
        <taxon>Actinomycetota</taxon>
        <taxon>Actinomycetes</taxon>
        <taxon>Kineosporiales</taxon>
        <taxon>Kineosporiaceae</taxon>
        <taxon>Kineosporia</taxon>
    </lineage>
</organism>
<dbReference type="SUPFAM" id="SSF52402">
    <property type="entry name" value="Adenine nucleotide alpha hydrolases-like"/>
    <property type="match status" value="1"/>
</dbReference>
<dbReference type="SMART" id="SM00387">
    <property type="entry name" value="HATPase_c"/>
    <property type="match status" value="1"/>
</dbReference>
<dbReference type="Gene3D" id="3.40.50.300">
    <property type="entry name" value="P-loop containing nucleotide triphosphate hydrolases"/>
    <property type="match status" value="1"/>
</dbReference>
<feature type="transmembrane region" description="Helical" evidence="14">
    <location>
        <begin position="456"/>
        <end position="473"/>
    </location>
</feature>
<dbReference type="Gene3D" id="1.10.287.130">
    <property type="match status" value="1"/>
</dbReference>
<dbReference type="GO" id="GO:0016301">
    <property type="term" value="F:kinase activity"/>
    <property type="evidence" value="ECO:0007669"/>
    <property type="project" value="UniProtKB-KW"/>
</dbReference>
<evidence type="ECO:0000313" key="16">
    <source>
        <dbReference type="EMBL" id="GAA3619374.1"/>
    </source>
</evidence>
<dbReference type="SUPFAM" id="SSF47384">
    <property type="entry name" value="Homodimeric domain of signal transducing histidine kinase"/>
    <property type="match status" value="1"/>
</dbReference>
<keyword evidence="8" id="KW-0547">Nucleotide-binding</keyword>
<comment type="catalytic activity">
    <reaction evidence="1">
        <text>ATP + protein L-histidine = ADP + protein N-phospho-L-histidine.</text>
        <dbReference type="EC" id="2.7.13.3"/>
    </reaction>
</comment>
<dbReference type="Pfam" id="PF02702">
    <property type="entry name" value="KdpD"/>
    <property type="match status" value="1"/>
</dbReference>
<dbReference type="PROSITE" id="PS50109">
    <property type="entry name" value="HIS_KIN"/>
    <property type="match status" value="1"/>
</dbReference>
<dbReference type="InterPro" id="IPR006016">
    <property type="entry name" value="UspA"/>
</dbReference>
<keyword evidence="9 16" id="KW-0418">Kinase</keyword>
<dbReference type="CDD" id="cd00082">
    <property type="entry name" value="HisKA"/>
    <property type="match status" value="1"/>
</dbReference>
<dbReference type="PANTHER" id="PTHR45569">
    <property type="entry name" value="SENSOR PROTEIN KDPD"/>
    <property type="match status" value="1"/>
</dbReference>
<comment type="caution">
    <text evidence="16">The sequence shown here is derived from an EMBL/GenBank/DDBJ whole genome shotgun (WGS) entry which is preliminary data.</text>
</comment>
<keyword evidence="11 14" id="KW-1133">Transmembrane helix</keyword>
<dbReference type="Proteomes" id="UP001501074">
    <property type="component" value="Unassembled WGS sequence"/>
</dbReference>
<evidence type="ECO:0000256" key="4">
    <source>
        <dbReference type="ARBA" id="ARBA00012438"/>
    </source>
</evidence>
<dbReference type="InterPro" id="IPR036097">
    <property type="entry name" value="HisK_dim/P_sf"/>
</dbReference>
<dbReference type="InterPro" id="IPR025201">
    <property type="entry name" value="KdpD_TM"/>
</dbReference>
<dbReference type="RefSeq" id="WP_231480921.1">
    <property type="nucleotide sequence ID" value="NZ_BAAAZO010000006.1"/>
</dbReference>
<dbReference type="Gene3D" id="3.40.50.620">
    <property type="entry name" value="HUPs"/>
    <property type="match status" value="1"/>
</dbReference>
<evidence type="ECO:0000256" key="7">
    <source>
        <dbReference type="ARBA" id="ARBA00022692"/>
    </source>
</evidence>
<evidence type="ECO:0000256" key="3">
    <source>
        <dbReference type="ARBA" id="ARBA00004236"/>
    </source>
</evidence>
<evidence type="ECO:0000313" key="17">
    <source>
        <dbReference type="Proteomes" id="UP001501074"/>
    </source>
</evidence>
<dbReference type="EMBL" id="BAAAZO010000006">
    <property type="protein sequence ID" value="GAA3619374.1"/>
    <property type="molecule type" value="Genomic_DNA"/>
</dbReference>
<evidence type="ECO:0000259" key="15">
    <source>
        <dbReference type="PROSITE" id="PS50109"/>
    </source>
</evidence>
<reference evidence="17" key="1">
    <citation type="journal article" date="2019" name="Int. J. Syst. Evol. Microbiol.">
        <title>The Global Catalogue of Microorganisms (GCM) 10K type strain sequencing project: providing services to taxonomists for standard genome sequencing and annotation.</title>
        <authorList>
            <consortium name="The Broad Institute Genomics Platform"/>
            <consortium name="The Broad Institute Genome Sequencing Center for Infectious Disease"/>
            <person name="Wu L."/>
            <person name="Ma J."/>
        </authorList>
    </citation>
    <scope>NUCLEOTIDE SEQUENCE [LARGE SCALE GENOMIC DNA]</scope>
    <source>
        <strain evidence="17">JCM 16902</strain>
    </source>
</reference>
<comment type="subcellular location">
    <subcellularLocation>
        <location evidence="3">Cell membrane</location>
    </subcellularLocation>
    <subcellularLocation>
        <location evidence="2">Membrane</location>
        <topology evidence="2">Multi-pass membrane protein</topology>
    </subcellularLocation>
</comment>
<evidence type="ECO:0000256" key="2">
    <source>
        <dbReference type="ARBA" id="ARBA00004141"/>
    </source>
</evidence>
<dbReference type="CDD" id="cd00075">
    <property type="entry name" value="HATPase"/>
    <property type="match status" value="1"/>
</dbReference>
<keyword evidence="6" id="KW-0808">Transferase</keyword>
<evidence type="ECO:0000256" key="10">
    <source>
        <dbReference type="ARBA" id="ARBA00022840"/>
    </source>
</evidence>
<dbReference type="Gene3D" id="1.20.120.620">
    <property type="entry name" value="Backbone structure of the membrane domain of e. Coli histidine kinase receptor kdpd"/>
    <property type="match status" value="1"/>
</dbReference>
<feature type="domain" description="Histidine kinase" evidence="15">
    <location>
        <begin position="627"/>
        <end position="840"/>
    </location>
</feature>
<feature type="transmembrane region" description="Helical" evidence="14">
    <location>
        <begin position="407"/>
        <end position="436"/>
    </location>
</feature>
<evidence type="ECO:0000256" key="9">
    <source>
        <dbReference type="ARBA" id="ARBA00022777"/>
    </source>
</evidence>
<evidence type="ECO:0000256" key="14">
    <source>
        <dbReference type="SAM" id="Phobius"/>
    </source>
</evidence>
<dbReference type="InterPro" id="IPR038318">
    <property type="entry name" value="KdpD_sf"/>
</dbReference>
<evidence type="ECO:0000256" key="11">
    <source>
        <dbReference type="ARBA" id="ARBA00022989"/>
    </source>
</evidence>
<dbReference type="EC" id="2.7.13.3" evidence="4"/>
<keyword evidence="13 14" id="KW-0472">Membrane</keyword>
<proteinExistence type="predicted"/>
<dbReference type="SMART" id="SM00388">
    <property type="entry name" value="HisKA"/>
    <property type="match status" value="1"/>
</dbReference>
<feature type="transmembrane region" description="Helical" evidence="14">
    <location>
        <begin position="377"/>
        <end position="395"/>
    </location>
</feature>
<keyword evidence="12" id="KW-0902">Two-component regulatory system</keyword>